<protein>
    <submittedName>
        <fullName evidence="1">Uncharacterized protein</fullName>
    </submittedName>
</protein>
<gene>
    <name evidence="1" type="ORF">ACLA_069420</name>
</gene>
<organism evidence="1 2">
    <name type="scientific">Aspergillus clavatus (strain ATCC 1007 / CBS 513.65 / DSM 816 / NCTC 3887 / NRRL 1 / QM 1276 / 107)</name>
    <dbReference type="NCBI Taxonomy" id="344612"/>
    <lineage>
        <taxon>Eukaryota</taxon>
        <taxon>Fungi</taxon>
        <taxon>Dikarya</taxon>
        <taxon>Ascomycota</taxon>
        <taxon>Pezizomycotina</taxon>
        <taxon>Eurotiomycetes</taxon>
        <taxon>Eurotiomycetidae</taxon>
        <taxon>Eurotiales</taxon>
        <taxon>Aspergillaceae</taxon>
        <taxon>Aspergillus</taxon>
        <taxon>Aspergillus subgen. Fumigati</taxon>
    </lineage>
</organism>
<dbReference type="PANTHER" id="PTHR47256">
    <property type="entry name" value="ZN(II)2CYS6 TRANSCRIPTION FACTOR (EUROFUNG)-RELATED"/>
    <property type="match status" value="1"/>
</dbReference>
<proteinExistence type="predicted"/>
<dbReference type="GeneID" id="4707641"/>
<evidence type="ECO:0000313" key="2">
    <source>
        <dbReference type="Proteomes" id="UP000006701"/>
    </source>
</evidence>
<dbReference type="PANTHER" id="PTHR47256:SF10">
    <property type="entry name" value="ZN(II)2CYS6 TRANSCRIPTION FACTOR (EUROFUNG)"/>
    <property type="match status" value="1"/>
</dbReference>
<evidence type="ECO:0000313" key="1">
    <source>
        <dbReference type="EMBL" id="EAW13912.1"/>
    </source>
</evidence>
<dbReference type="RefSeq" id="XP_001275338.1">
    <property type="nucleotide sequence ID" value="XM_001275337.1"/>
</dbReference>
<dbReference type="STRING" id="344612.A1C691"/>
<dbReference type="Proteomes" id="UP000006701">
    <property type="component" value="Unassembled WGS sequence"/>
</dbReference>
<dbReference type="HOGENOM" id="CLU_1927105_0_0_1"/>
<dbReference type="KEGG" id="act:ACLA_069420"/>
<sequence length="131" mass="14681">MSMFDYFVEYGTRKQRQGSPQVEQASSIRLQAARAIGGCLRHHREVYGLVQIPRYLLEAVNNSCLVLITDLSNEESQGYFRETCLYLVAMKRRLSSVKEMIEKIECLVGVGTFSIAVGLTQLDVCEPSSPG</sequence>
<name>A1C691_ASPCL</name>
<dbReference type="InterPro" id="IPR053187">
    <property type="entry name" value="Notoamide_regulator"/>
</dbReference>
<reference evidence="1 2" key="1">
    <citation type="journal article" date="2008" name="PLoS Genet.">
        <title>Genomic islands in the pathogenic filamentous fungus Aspergillus fumigatus.</title>
        <authorList>
            <person name="Fedorova N.D."/>
            <person name="Khaldi N."/>
            <person name="Joardar V.S."/>
            <person name="Maiti R."/>
            <person name="Amedeo P."/>
            <person name="Anderson M.J."/>
            <person name="Crabtree J."/>
            <person name="Silva J.C."/>
            <person name="Badger J.H."/>
            <person name="Albarraq A."/>
            <person name="Angiuoli S."/>
            <person name="Bussey H."/>
            <person name="Bowyer P."/>
            <person name="Cotty P.J."/>
            <person name="Dyer P.S."/>
            <person name="Egan A."/>
            <person name="Galens K."/>
            <person name="Fraser-Liggett C.M."/>
            <person name="Haas B.J."/>
            <person name="Inman J.M."/>
            <person name="Kent R."/>
            <person name="Lemieux S."/>
            <person name="Malavazi I."/>
            <person name="Orvis J."/>
            <person name="Roemer T."/>
            <person name="Ronning C.M."/>
            <person name="Sundaram J.P."/>
            <person name="Sutton G."/>
            <person name="Turner G."/>
            <person name="Venter J.C."/>
            <person name="White O.R."/>
            <person name="Whitty B.R."/>
            <person name="Youngman P."/>
            <person name="Wolfe K.H."/>
            <person name="Goldman G.H."/>
            <person name="Wortman J.R."/>
            <person name="Jiang B."/>
            <person name="Denning D.W."/>
            <person name="Nierman W.C."/>
        </authorList>
    </citation>
    <scope>NUCLEOTIDE SEQUENCE [LARGE SCALE GENOMIC DNA]</scope>
    <source>
        <strain evidence="2">ATCC 1007 / CBS 513.65 / DSM 816 / NCTC 3887 / NRRL 1</strain>
    </source>
</reference>
<dbReference type="VEuPathDB" id="FungiDB:ACLA_069420"/>
<dbReference type="AlphaFoldDB" id="A1C691"/>
<keyword evidence="2" id="KW-1185">Reference proteome</keyword>
<accession>A1C691</accession>
<dbReference type="EMBL" id="DS027045">
    <property type="protein sequence ID" value="EAW13912.1"/>
    <property type="molecule type" value="Genomic_DNA"/>
</dbReference>